<evidence type="ECO:0000256" key="16">
    <source>
        <dbReference type="ARBA" id="ARBA00032510"/>
    </source>
</evidence>
<evidence type="ECO:0000256" key="11">
    <source>
        <dbReference type="ARBA" id="ARBA00022840"/>
    </source>
</evidence>
<dbReference type="Pfam" id="PF08245">
    <property type="entry name" value="Mur_ligase_M"/>
    <property type="match status" value="1"/>
</dbReference>
<dbReference type="GO" id="GO:0004326">
    <property type="term" value="F:tetrahydrofolylpolyglutamate synthase activity"/>
    <property type="evidence" value="ECO:0007669"/>
    <property type="project" value="UniProtKB-EC"/>
</dbReference>
<keyword evidence="13" id="KW-0289">Folate biosynthesis</keyword>
<evidence type="ECO:0000256" key="9">
    <source>
        <dbReference type="ARBA" id="ARBA00022723"/>
    </source>
</evidence>
<evidence type="ECO:0000256" key="12">
    <source>
        <dbReference type="ARBA" id="ARBA00022842"/>
    </source>
</evidence>
<dbReference type="NCBIfam" id="TIGR01499">
    <property type="entry name" value="folC"/>
    <property type="match status" value="1"/>
</dbReference>
<evidence type="ECO:0000256" key="13">
    <source>
        <dbReference type="ARBA" id="ARBA00022909"/>
    </source>
</evidence>
<comment type="pathway">
    <text evidence="2">Cofactor biosynthesis; tetrahydrofolate biosynthesis; 7,8-dihydrofolate from 2-amino-4-hydroxy-6-hydroxymethyl-7,8-dihydropteridine diphosphate and 4-aminobenzoate: step 2/2.</text>
</comment>
<dbReference type="Gene3D" id="3.40.1190.10">
    <property type="entry name" value="Mur-like, catalytic domain"/>
    <property type="match status" value="1"/>
</dbReference>
<dbReference type="Pfam" id="PF02875">
    <property type="entry name" value="Mur_ligase_C"/>
    <property type="match status" value="1"/>
</dbReference>
<keyword evidence="9" id="KW-0479">Metal-binding</keyword>
<evidence type="ECO:0000256" key="18">
    <source>
        <dbReference type="ARBA" id="ARBA00047808"/>
    </source>
</evidence>
<dbReference type="InterPro" id="IPR013221">
    <property type="entry name" value="Mur_ligase_cen"/>
</dbReference>
<dbReference type="PANTHER" id="PTHR11136">
    <property type="entry name" value="FOLYLPOLYGLUTAMATE SYNTHASE-RELATED"/>
    <property type="match status" value="1"/>
</dbReference>
<evidence type="ECO:0000256" key="10">
    <source>
        <dbReference type="ARBA" id="ARBA00022741"/>
    </source>
</evidence>
<evidence type="ECO:0000256" key="2">
    <source>
        <dbReference type="ARBA" id="ARBA00004799"/>
    </source>
</evidence>
<comment type="catalytic activity">
    <reaction evidence="20">
        <text>7,8-dihydropteroate + L-glutamate + ATP = 7,8-dihydrofolate + ADP + phosphate + H(+)</text>
        <dbReference type="Rhea" id="RHEA:23584"/>
        <dbReference type="ChEBI" id="CHEBI:15378"/>
        <dbReference type="ChEBI" id="CHEBI:17839"/>
        <dbReference type="ChEBI" id="CHEBI:29985"/>
        <dbReference type="ChEBI" id="CHEBI:30616"/>
        <dbReference type="ChEBI" id="CHEBI:43474"/>
        <dbReference type="ChEBI" id="CHEBI:57451"/>
        <dbReference type="ChEBI" id="CHEBI:456216"/>
        <dbReference type="EC" id="6.3.2.12"/>
    </reaction>
</comment>
<dbReference type="InterPro" id="IPR001645">
    <property type="entry name" value="Folylpolyglutamate_synth"/>
</dbReference>
<evidence type="ECO:0000256" key="19">
    <source>
        <dbReference type="ARBA" id="ARBA00049035"/>
    </source>
</evidence>
<proteinExistence type="inferred from homology"/>
<dbReference type="Gene3D" id="3.90.190.20">
    <property type="entry name" value="Mur ligase, C-terminal domain"/>
    <property type="match status" value="1"/>
</dbReference>
<evidence type="ECO:0000313" key="24">
    <source>
        <dbReference type="EMBL" id="WOH37593.1"/>
    </source>
</evidence>
<dbReference type="EMBL" id="CP136600">
    <property type="protein sequence ID" value="WOH37593.1"/>
    <property type="molecule type" value="Genomic_DNA"/>
</dbReference>
<dbReference type="InterPro" id="IPR004101">
    <property type="entry name" value="Mur_ligase_C"/>
</dbReference>
<comment type="similarity">
    <text evidence="4 21">Belongs to the folylpolyglutamate synthase family.</text>
</comment>
<keyword evidence="12" id="KW-0460">Magnesium</keyword>
<accession>A0ABZ0GPB7</accession>
<evidence type="ECO:0000256" key="7">
    <source>
        <dbReference type="ARBA" id="ARBA00019357"/>
    </source>
</evidence>
<evidence type="ECO:0000256" key="21">
    <source>
        <dbReference type="PIRNR" id="PIRNR001563"/>
    </source>
</evidence>
<comment type="catalytic activity">
    <reaction evidence="18">
        <text>10-formyltetrahydrofolyl-(gamma-L-Glu)(n) + L-glutamate + ATP = 10-formyltetrahydrofolyl-(gamma-L-Glu)(n+1) + ADP + phosphate + H(+)</text>
        <dbReference type="Rhea" id="RHEA:51904"/>
        <dbReference type="Rhea" id="RHEA-COMP:13088"/>
        <dbReference type="Rhea" id="RHEA-COMP:14300"/>
        <dbReference type="ChEBI" id="CHEBI:15378"/>
        <dbReference type="ChEBI" id="CHEBI:29985"/>
        <dbReference type="ChEBI" id="CHEBI:30616"/>
        <dbReference type="ChEBI" id="CHEBI:43474"/>
        <dbReference type="ChEBI" id="CHEBI:134413"/>
        <dbReference type="ChEBI" id="CHEBI:456216"/>
        <dbReference type="EC" id="6.3.2.17"/>
    </reaction>
</comment>
<dbReference type="SUPFAM" id="SSF53244">
    <property type="entry name" value="MurD-like peptide ligases, peptide-binding domain"/>
    <property type="match status" value="1"/>
</dbReference>
<reference evidence="24 25" key="1">
    <citation type="submission" date="2023-09" db="EMBL/GenBank/DDBJ databases">
        <authorList>
            <person name="Qi X."/>
        </authorList>
    </citation>
    <scope>NUCLEOTIDE SEQUENCE [LARGE SCALE GENOMIC DNA]</scope>
    <source>
        <strain evidence="24 25">S1-1</strain>
    </source>
</reference>
<dbReference type="InterPro" id="IPR036615">
    <property type="entry name" value="Mur_ligase_C_dom_sf"/>
</dbReference>
<evidence type="ECO:0000256" key="15">
    <source>
        <dbReference type="ARBA" id="ARBA00030592"/>
    </source>
</evidence>
<dbReference type="Proteomes" id="UP001301442">
    <property type="component" value="Chromosome"/>
</dbReference>
<comment type="catalytic activity">
    <reaction evidence="17">
        <text>(6S)-5,6,7,8-tetrahydrofolyl-(gamma-L-Glu)(n) + L-glutamate + ATP = (6S)-5,6,7,8-tetrahydrofolyl-(gamma-L-Glu)(n+1) + ADP + phosphate + H(+)</text>
        <dbReference type="Rhea" id="RHEA:10580"/>
        <dbReference type="Rhea" id="RHEA-COMP:14738"/>
        <dbReference type="Rhea" id="RHEA-COMP:14740"/>
        <dbReference type="ChEBI" id="CHEBI:15378"/>
        <dbReference type="ChEBI" id="CHEBI:29985"/>
        <dbReference type="ChEBI" id="CHEBI:30616"/>
        <dbReference type="ChEBI" id="CHEBI:43474"/>
        <dbReference type="ChEBI" id="CHEBI:141005"/>
        <dbReference type="ChEBI" id="CHEBI:456216"/>
        <dbReference type="EC" id="6.3.2.17"/>
    </reaction>
</comment>
<dbReference type="EC" id="6.3.2.12" evidence="5"/>
<evidence type="ECO:0000256" key="20">
    <source>
        <dbReference type="ARBA" id="ARBA00049161"/>
    </source>
</evidence>
<evidence type="ECO:0000256" key="17">
    <source>
        <dbReference type="ARBA" id="ARBA00047493"/>
    </source>
</evidence>
<dbReference type="GO" id="GO:0008841">
    <property type="term" value="F:dihydrofolate synthase activity"/>
    <property type="evidence" value="ECO:0007669"/>
    <property type="project" value="UniProtKB-EC"/>
</dbReference>
<dbReference type="PIRSF" id="PIRSF001563">
    <property type="entry name" value="Folylpolyglu_synth"/>
    <property type="match status" value="1"/>
</dbReference>
<comment type="function">
    <text evidence="1">Functions in two distinct reactions of the de novo folate biosynthetic pathway. Catalyzes the addition of a glutamate residue to dihydropteroate (7,8-dihydropteroate or H2Pte) to form dihydrofolate (7,8-dihydrofolate monoglutamate or H2Pte-Glu). Also catalyzes successive additions of L-glutamate to tetrahydrofolate or 10-formyltetrahydrofolate or 5,10-methylenetetrahydrofolate, leading to folylpolyglutamate derivatives.</text>
</comment>
<keyword evidence="11 21" id="KW-0067">ATP-binding</keyword>
<dbReference type="PROSITE" id="PS01012">
    <property type="entry name" value="FOLYLPOLYGLU_SYNT_2"/>
    <property type="match status" value="1"/>
</dbReference>
<dbReference type="InterPro" id="IPR036565">
    <property type="entry name" value="Mur-like_cat_sf"/>
</dbReference>
<organism evidence="24 25">
    <name type="scientific">Thalassotalea fonticola</name>
    <dbReference type="NCBI Taxonomy" id="3065649"/>
    <lineage>
        <taxon>Bacteria</taxon>
        <taxon>Pseudomonadati</taxon>
        <taxon>Pseudomonadota</taxon>
        <taxon>Gammaproteobacteria</taxon>
        <taxon>Alteromonadales</taxon>
        <taxon>Colwelliaceae</taxon>
        <taxon>Thalassotalea</taxon>
    </lineage>
</organism>
<dbReference type="SUPFAM" id="SSF53623">
    <property type="entry name" value="MurD-like peptide ligases, catalytic domain"/>
    <property type="match status" value="1"/>
</dbReference>
<dbReference type="NCBIfam" id="NF008101">
    <property type="entry name" value="PRK10846.1"/>
    <property type="match status" value="1"/>
</dbReference>
<name>A0ABZ0GPB7_9GAMM</name>
<keyword evidence="25" id="KW-1185">Reference proteome</keyword>
<gene>
    <name evidence="24" type="primary">folC</name>
    <name evidence="24" type="ORF">RI844_19865</name>
</gene>
<dbReference type="EC" id="6.3.2.17" evidence="6"/>
<evidence type="ECO:0000256" key="4">
    <source>
        <dbReference type="ARBA" id="ARBA00008276"/>
    </source>
</evidence>
<evidence type="ECO:0000256" key="14">
    <source>
        <dbReference type="ARBA" id="ARBA00030048"/>
    </source>
</evidence>
<dbReference type="InterPro" id="IPR018109">
    <property type="entry name" value="Folylpolyglutamate_synth_CS"/>
</dbReference>
<dbReference type="PANTHER" id="PTHR11136:SF0">
    <property type="entry name" value="DIHYDROFOLATE SYNTHETASE-RELATED"/>
    <property type="match status" value="1"/>
</dbReference>
<feature type="domain" description="Mur ligase central" evidence="23">
    <location>
        <begin position="54"/>
        <end position="192"/>
    </location>
</feature>
<keyword evidence="8 21" id="KW-0436">Ligase</keyword>
<evidence type="ECO:0000313" key="25">
    <source>
        <dbReference type="Proteomes" id="UP001301442"/>
    </source>
</evidence>
<evidence type="ECO:0000256" key="8">
    <source>
        <dbReference type="ARBA" id="ARBA00022598"/>
    </source>
</evidence>
<comment type="catalytic activity">
    <reaction evidence="19">
        <text>(6R)-5,10-methylenetetrahydrofolyl-(gamma-L-Glu)(n) + L-glutamate + ATP = (6R)-5,10-methylenetetrahydrofolyl-(gamma-L-Glu)(n+1) + ADP + phosphate + H(+)</text>
        <dbReference type="Rhea" id="RHEA:51912"/>
        <dbReference type="Rhea" id="RHEA-COMP:13257"/>
        <dbReference type="Rhea" id="RHEA-COMP:13258"/>
        <dbReference type="ChEBI" id="CHEBI:15378"/>
        <dbReference type="ChEBI" id="CHEBI:29985"/>
        <dbReference type="ChEBI" id="CHEBI:30616"/>
        <dbReference type="ChEBI" id="CHEBI:43474"/>
        <dbReference type="ChEBI" id="CHEBI:136572"/>
        <dbReference type="ChEBI" id="CHEBI:456216"/>
        <dbReference type="EC" id="6.3.2.17"/>
    </reaction>
</comment>
<feature type="domain" description="Mur ligase C-terminal" evidence="22">
    <location>
        <begin position="290"/>
        <end position="409"/>
    </location>
</feature>
<evidence type="ECO:0000256" key="1">
    <source>
        <dbReference type="ARBA" id="ARBA00002714"/>
    </source>
</evidence>
<evidence type="ECO:0000256" key="5">
    <source>
        <dbReference type="ARBA" id="ARBA00013023"/>
    </source>
</evidence>
<evidence type="ECO:0000259" key="23">
    <source>
        <dbReference type="Pfam" id="PF08245"/>
    </source>
</evidence>
<evidence type="ECO:0000259" key="22">
    <source>
        <dbReference type="Pfam" id="PF02875"/>
    </source>
</evidence>
<sequence length="421" mass="47070">MNQLNSHLQLASLDEWLFYLESIHPTEIDMGLSRITEVVQRLNISLTPSKIITVAGTNGKGTTCAFIENALQDEGHSVAVYSSPHIEKFNERLRINKVLIDDESLIAAFKRIEQTRKEISLTYYEYTTLAALLIAEKVKPEFLILEVGLGGRLDATNVIDADIAVITSIDIDHQALLGNTREAIGYEKVGIARVNTPIIIGDLNVPQSVKNYCDDIGCIAKIRNQDFHLLSENLTSHWQWQAEGVLIANLPAPFIPRDNIATALMVLNELGINFKPKQVVHWINTTKLEGRTEIVKSEPLVVLDVGHNPHAARYLNKFVKANQKGKVHAIAAMLDDKDIQGTLSEMYDCVDFWYVSSLSVHRGAKQQKLNQILKDDNIKCNSFDNVDDAYRIALANADNNDMILIFGSFFTVAKIKKSGFK</sequence>
<protein>
    <recommendedName>
        <fullName evidence="7">Dihydrofolate synthase/folylpolyglutamate synthase</fullName>
        <ecNumber evidence="5">6.3.2.12</ecNumber>
        <ecNumber evidence="6">6.3.2.17</ecNumber>
    </recommendedName>
    <alternativeName>
        <fullName evidence="16">Folylpoly-gamma-glutamate synthetase-dihydrofolate synthetase</fullName>
    </alternativeName>
    <alternativeName>
        <fullName evidence="14">Folylpolyglutamate synthetase</fullName>
    </alternativeName>
    <alternativeName>
        <fullName evidence="15">Tetrahydrofolylpolyglutamate synthase</fullName>
    </alternativeName>
</protein>
<dbReference type="RefSeq" id="WP_348396380.1">
    <property type="nucleotide sequence ID" value="NZ_CP136600.1"/>
</dbReference>
<evidence type="ECO:0000256" key="3">
    <source>
        <dbReference type="ARBA" id="ARBA00005150"/>
    </source>
</evidence>
<keyword evidence="10 21" id="KW-0547">Nucleotide-binding</keyword>
<comment type="pathway">
    <text evidence="3">Cofactor biosynthesis; tetrahydrofolylpolyglutamate biosynthesis.</text>
</comment>
<evidence type="ECO:0000256" key="6">
    <source>
        <dbReference type="ARBA" id="ARBA00013025"/>
    </source>
</evidence>